<evidence type="ECO:0000256" key="2">
    <source>
        <dbReference type="HAMAP-Rule" id="MF_00973"/>
    </source>
</evidence>
<dbReference type="RefSeq" id="WP_133538256.1">
    <property type="nucleotide sequence ID" value="NZ_SNXI01000001.1"/>
</dbReference>
<keyword evidence="4" id="KW-1185">Reference proteome</keyword>
<protein>
    <recommendedName>
        <fullName evidence="2">Putative gluconeogenesis factor</fullName>
    </recommendedName>
</protein>
<dbReference type="OrthoDB" id="5413830at2"/>
<evidence type="ECO:0000256" key="1">
    <source>
        <dbReference type="ARBA" id="ARBA00022490"/>
    </source>
</evidence>
<dbReference type="AlphaFoldDB" id="A0A4R6PPE5"/>
<comment type="caution">
    <text evidence="3">The sequence shown here is derived from an EMBL/GenBank/DDBJ whole genome shotgun (WGS) entry which is preliminary data.</text>
</comment>
<dbReference type="GO" id="GO:0043743">
    <property type="term" value="F:LPPG:FO 2-phospho-L-lactate transferase activity"/>
    <property type="evidence" value="ECO:0007669"/>
    <property type="project" value="InterPro"/>
</dbReference>
<gene>
    <name evidence="3" type="ORF">DEU29_101119</name>
</gene>
<dbReference type="SUPFAM" id="SSF142338">
    <property type="entry name" value="CofD-like"/>
    <property type="match status" value="1"/>
</dbReference>
<proteinExistence type="inferred from homology"/>
<evidence type="ECO:0000313" key="3">
    <source>
        <dbReference type="EMBL" id="TDP40575.1"/>
    </source>
</evidence>
<reference evidence="3 4" key="1">
    <citation type="submission" date="2019-03" db="EMBL/GenBank/DDBJ databases">
        <title>Freshwater and sediment microbial communities from various areas in North America, analyzing microbe dynamics in response to fracking.</title>
        <authorList>
            <person name="Lamendella R."/>
        </authorList>
    </citation>
    <scope>NUCLEOTIDE SEQUENCE [LARGE SCALE GENOMIC DNA]</scope>
    <source>
        <strain evidence="3 4">18_TX</strain>
    </source>
</reference>
<dbReference type="PANTHER" id="PTHR30135">
    <property type="entry name" value="UNCHARACTERIZED PROTEIN YVCK-RELATED"/>
    <property type="match status" value="1"/>
</dbReference>
<keyword evidence="1 2" id="KW-0963">Cytoplasm</keyword>
<evidence type="ECO:0000313" key="4">
    <source>
        <dbReference type="Proteomes" id="UP000295531"/>
    </source>
</evidence>
<comment type="subcellular location">
    <subcellularLocation>
        <location evidence="2">Cytoplasm</location>
    </subcellularLocation>
</comment>
<organism evidence="3 4">
    <name type="scientific">Idiomarina aquatica</name>
    <dbReference type="NCBI Taxonomy" id="1327752"/>
    <lineage>
        <taxon>Bacteria</taxon>
        <taxon>Pseudomonadati</taxon>
        <taxon>Pseudomonadota</taxon>
        <taxon>Gammaproteobacteria</taxon>
        <taxon>Alteromonadales</taxon>
        <taxon>Idiomarinaceae</taxon>
        <taxon>Idiomarina</taxon>
    </lineage>
</organism>
<dbReference type="InterPro" id="IPR002882">
    <property type="entry name" value="CofD"/>
</dbReference>
<dbReference type="Gene3D" id="3.40.50.10680">
    <property type="entry name" value="CofD-like domains"/>
    <property type="match status" value="1"/>
</dbReference>
<dbReference type="Proteomes" id="UP000295531">
    <property type="component" value="Unassembled WGS sequence"/>
</dbReference>
<dbReference type="InterPro" id="IPR010119">
    <property type="entry name" value="Gluconeogen_factor"/>
</dbReference>
<accession>A0A4R6PPE5</accession>
<comment type="function">
    <text evidence="2">Required for morphogenesis under gluconeogenic growth conditions.</text>
</comment>
<dbReference type="GO" id="GO:0008360">
    <property type="term" value="P:regulation of cell shape"/>
    <property type="evidence" value="ECO:0007669"/>
    <property type="project" value="UniProtKB-UniRule"/>
</dbReference>
<sequence>MQITALRRITAIGGGHGLGRVLSTLAFLKHRLVGVVTTTDNGGATGLLRESHHTIAWGDIRNCLSQLVEQPLAADVLNFRFEGETSLAGHNLGNLLLYTLDQVSARPIDGIQLLSRLLNVNTRLLPMSECPTDLVATTAEDFECHGEILIDKLEHMPKRLSLSAQAHATPEAVRHLYNSELIILGPGSFLTSVLPPLLVADIAEALRKTQGKVVFIDNLVHEKGPAGALSVSEKLEFLNAHIGHDVVDLVLSNHHDTELKKPRIDGLTADPEVHYRHAPESLLQQLDRAVATLFRQSA</sequence>
<dbReference type="HAMAP" id="MF_00973">
    <property type="entry name" value="Gluconeogen_factor"/>
    <property type="match status" value="1"/>
</dbReference>
<dbReference type="InterPro" id="IPR038136">
    <property type="entry name" value="CofD-like_dom_sf"/>
</dbReference>
<name>A0A4R6PPE5_9GAMM</name>
<dbReference type="EMBL" id="SNXI01000001">
    <property type="protein sequence ID" value="TDP40575.1"/>
    <property type="molecule type" value="Genomic_DNA"/>
</dbReference>
<comment type="similarity">
    <text evidence="2">Belongs to the gluconeogenesis factor family.</text>
</comment>
<dbReference type="CDD" id="cd07187">
    <property type="entry name" value="YvcK_like"/>
    <property type="match status" value="1"/>
</dbReference>
<dbReference type="Pfam" id="PF01933">
    <property type="entry name" value="CofD"/>
    <property type="match status" value="1"/>
</dbReference>
<dbReference type="GO" id="GO:0005737">
    <property type="term" value="C:cytoplasm"/>
    <property type="evidence" value="ECO:0007669"/>
    <property type="project" value="UniProtKB-SubCell"/>
</dbReference>
<dbReference type="PANTHER" id="PTHR30135:SF3">
    <property type="entry name" value="GLUCONEOGENESIS FACTOR-RELATED"/>
    <property type="match status" value="1"/>
</dbReference>
<dbReference type="NCBIfam" id="TIGR01826">
    <property type="entry name" value="CofD_related"/>
    <property type="match status" value="1"/>
</dbReference>